<evidence type="ECO:0000256" key="6">
    <source>
        <dbReference type="ARBA" id="ARBA00023136"/>
    </source>
</evidence>
<dbReference type="EMBL" id="BAABRO010000010">
    <property type="protein sequence ID" value="GAA5508683.1"/>
    <property type="molecule type" value="Genomic_DNA"/>
</dbReference>
<evidence type="ECO:0000256" key="2">
    <source>
        <dbReference type="ARBA" id="ARBA00007400"/>
    </source>
</evidence>
<dbReference type="PANTHER" id="PTHR40074">
    <property type="entry name" value="O-ACETYLTRANSFERASE WECH"/>
    <property type="match status" value="1"/>
</dbReference>
<dbReference type="InterPro" id="IPR002656">
    <property type="entry name" value="Acyl_transf_3_dom"/>
</dbReference>
<comment type="caution">
    <text evidence="9">The sequence shown here is derived from an EMBL/GenBank/DDBJ whole genome shotgun (WGS) entry which is preliminary data.</text>
</comment>
<feature type="transmembrane region" description="Helical" evidence="7">
    <location>
        <begin position="167"/>
        <end position="183"/>
    </location>
</feature>
<name>A0ABP9VWU3_9BACT</name>
<feature type="transmembrane region" description="Helical" evidence="7">
    <location>
        <begin position="51"/>
        <end position="73"/>
    </location>
</feature>
<keyword evidence="10" id="KW-1185">Reference proteome</keyword>
<dbReference type="RefSeq" id="WP_345685452.1">
    <property type="nucleotide sequence ID" value="NZ_BAABRO010000010.1"/>
</dbReference>
<protein>
    <recommendedName>
        <fullName evidence="8">Acyltransferase 3 domain-containing protein</fullName>
    </recommendedName>
</protein>
<evidence type="ECO:0000259" key="8">
    <source>
        <dbReference type="Pfam" id="PF01757"/>
    </source>
</evidence>
<gene>
    <name evidence="9" type="ORF">Rcae01_04150</name>
</gene>
<comment type="similarity">
    <text evidence="2">Belongs to the acyltransferase 3 family.</text>
</comment>
<accession>A0ABP9VWU3</accession>
<feature type="transmembrane region" description="Helical" evidence="7">
    <location>
        <begin position="94"/>
        <end position="112"/>
    </location>
</feature>
<dbReference type="Proteomes" id="UP001416858">
    <property type="component" value="Unassembled WGS sequence"/>
</dbReference>
<sequence length="383" mass="42660">MRTELSAETKQTYQVVALLATVFVVAIHYQSAAPISASLEAASTNQLVQEFLIGGVARFAVPMFAFAAGFFYFRSDDGSLGCYLRKIRQRCRSVLLPYLVFGGFATAIWLVSRLADGKSIGEMSTLNLLATWLLRPPAEQLWFLRDLMVLIIAAPVIRQIVRLPSSAGLWGVGLLWLSHYQPFPLVHGWYLLHTETLFFFCVGCEANQHSEALDRLGRLSTPTVLGFVIVWIDLIIARIMLRPDFDCWYTTDYSVESLLLHKASILCGCFSIWMVAWKLRHPALVRLSGAAFFVYLIHEFPLRAVLERIIGTMLDKGVWFWVLAPGVTAGCFAAAMLMNRFTPRVIALVTGGRTPDSAIKLTGAEVRRPVYSVDPSSSAATTR</sequence>
<organism evidence="9 10">
    <name type="scientific">Novipirellula caenicola</name>
    <dbReference type="NCBI Taxonomy" id="1536901"/>
    <lineage>
        <taxon>Bacteria</taxon>
        <taxon>Pseudomonadati</taxon>
        <taxon>Planctomycetota</taxon>
        <taxon>Planctomycetia</taxon>
        <taxon>Pirellulales</taxon>
        <taxon>Pirellulaceae</taxon>
        <taxon>Novipirellula</taxon>
    </lineage>
</organism>
<evidence type="ECO:0000256" key="4">
    <source>
        <dbReference type="ARBA" id="ARBA00022692"/>
    </source>
</evidence>
<feature type="transmembrane region" description="Helical" evidence="7">
    <location>
        <begin position="142"/>
        <end position="160"/>
    </location>
</feature>
<evidence type="ECO:0000256" key="7">
    <source>
        <dbReference type="SAM" id="Phobius"/>
    </source>
</evidence>
<evidence type="ECO:0000256" key="5">
    <source>
        <dbReference type="ARBA" id="ARBA00022989"/>
    </source>
</evidence>
<feature type="domain" description="Acyltransferase 3" evidence="8">
    <location>
        <begin position="19"/>
        <end position="334"/>
    </location>
</feature>
<proteinExistence type="inferred from homology"/>
<reference evidence="9 10" key="1">
    <citation type="submission" date="2024-02" db="EMBL/GenBank/DDBJ databases">
        <title>Rhodopirellula caenicola NBRC 110016.</title>
        <authorList>
            <person name="Ichikawa N."/>
            <person name="Katano-Makiyama Y."/>
            <person name="Hidaka K."/>
        </authorList>
    </citation>
    <scope>NUCLEOTIDE SEQUENCE [LARGE SCALE GENOMIC DNA]</scope>
    <source>
        <strain evidence="9 10">NBRC 110016</strain>
    </source>
</reference>
<evidence type="ECO:0000256" key="3">
    <source>
        <dbReference type="ARBA" id="ARBA00022475"/>
    </source>
</evidence>
<feature type="transmembrane region" description="Helical" evidence="7">
    <location>
        <begin position="318"/>
        <end position="338"/>
    </location>
</feature>
<keyword evidence="4 7" id="KW-0812">Transmembrane</keyword>
<evidence type="ECO:0000313" key="10">
    <source>
        <dbReference type="Proteomes" id="UP001416858"/>
    </source>
</evidence>
<evidence type="ECO:0000256" key="1">
    <source>
        <dbReference type="ARBA" id="ARBA00004651"/>
    </source>
</evidence>
<dbReference type="PANTHER" id="PTHR40074:SF2">
    <property type="entry name" value="O-ACETYLTRANSFERASE WECH"/>
    <property type="match status" value="1"/>
</dbReference>
<evidence type="ECO:0000313" key="9">
    <source>
        <dbReference type="EMBL" id="GAA5508683.1"/>
    </source>
</evidence>
<keyword evidence="5 7" id="KW-1133">Transmembrane helix</keyword>
<keyword evidence="6 7" id="KW-0472">Membrane</keyword>
<feature type="transmembrane region" description="Helical" evidence="7">
    <location>
        <begin position="12"/>
        <end position="31"/>
    </location>
</feature>
<feature type="transmembrane region" description="Helical" evidence="7">
    <location>
        <begin position="219"/>
        <end position="239"/>
    </location>
</feature>
<feature type="transmembrane region" description="Helical" evidence="7">
    <location>
        <begin position="284"/>
        <end position="306"/>
    </location>
</feature>
<comment type="subcellular location">
    <subcellularLocation>
        <location evidence="1">Cell membrane</location>
        <topology evidence="1">Multi-pass membrane protein</topology>
    </subcellularLocation>
</comment>
<keyword evidence="3" id="KW-1003">Cell membrane</keyword>
<dbReference type="Pfam" id="PF01757">
    <property type="entry name" value="Acyl_transf_3"/>
    <property type="match status" value="1"/>
</dbReference>